<dbReference type="AlphaFoldDB" id="A0A8S9Q9S8"/>
<evidence type="ECO:0000313" key="2">
    <source>
        <dbReference type="Proteomes" id="UP000712600"/>
    </source>
</evidence>
<accession>A0A8S9Q9S8</accession>
<reference evidence="1" key="1">
    <citation type="submission" date="2019-12" db="EMBL/GenBank/DDBJ databases">
        <title>Genome sequencing and annotation of Brassica cretica.</title>
        <authorList>
            <person name="Studholme D.J."/>
            <person name="Sarris P."/>
        </authorList>
    </citation>
    <scope>NUCLEOTIDE SEQUENCE</scope>
    <source>
        <strain evidence="1">PFS-109/04</strain>
        <tissue evidence="1">Leaf</tissue>
    </source>
</reference>
<evidence type="ECO:0000313" key="1">
    <source>
        <dbReference type="EMBL" id="KAF3538586.1"/>
    </source>
</evidence>
<dbReference type="Proteomes" id="UP000712600">
    <property type="component" value="Unassembled WGS sequence"/>
</dbReference>
<name>A0A8S9Q9S8_BRACR</name>
<protein>
    <submittedName>
        <fullName evidence="1">Uncharacterized protein</fullName>
    </submittedName>
</protein>
<sequence>MFDILDDSERAVVSVQRSAGASAMSGDATYLSTREVVCMICPSLLLKMHPKAAVFVSFFHDASEKPKIRASRSGTLKLVIYPFLSDVLYAYMDCE</sequence>
<comment type="caution">
    <text evidence="1">The sequence shown here is derived from an EMBL/GenBank/DDBJ whole genome shotgun (WGS) entry which is preliminary data.</text>
</comment>
<gene>
    <name evidence="1" type="ORF">F2Q69_00019287</name>
</gene>
<dbReference type="EMBL" id="QGKX02001290">
    <property type="protein sequence ID" value="KAF3538586.1"/>
    <property type="molecule type" value="Genomic_DNA"/>
</dbReference>
<proteinExistence type="predicted"/>
<organism evidence="1 2">
    <name type="scientific">Brassica cretica</name>
    <name type="common">Mustard</name>
    <dbReference type="NCBI Taxonomy" id="69181"/>
    <lineage>
        <taxon>Eukaryota</taxon>
        <taxon>Viridiplantae</taxon>
        <taxon>Streptophyta</taxon>
        <taxon>Embryophyta</taxon>
        <taxon>Tracheophyta</taxon>
        <taxon>Spermatophyta</taxon>
        <taxon>Magnoliopsida</taxon>
        <taxon>eudicotyledons</taxon>
        <taxon>Gunneridae</taxon>
        <taxon>Pentapetalae</taxon>
        <taxon>rosids</taxon>
        <taxon>malvids</taxon>
        <taxon>Brassicales</taxon>
        <taxon>Brassicaceae</taxon>
        <taxon>Brassiceae</taxon>
        <taxon>Brassica</taxon>
    </lineage>
</organism>